<evidence type="ECO:0000256" key="1">
    <source>
        <dbReference type="PROSITE-ProRule" id="PRU00268"/>
    </source>
</evidence>
<dbReference type="EMBL" id="JBBPBM010000077">
    <property type="protein sequence ID" value="KAK8511732.1"/>
    <property type="molecule type" value="Genomic_DNA"/>
</dbReference>
<name>A0ABR2BYY1_9ROSI</name>
<dbReference type="PROSITE" id="PS50881">
    <property type="entry name" value="S5_DSRBD"/>
    <property type="match status" value="1"/>
</dbReference>
<organism evidence="4 5">
    <name type="scientific">Hibiscus sabdariffa</name>
    <name type="common">roselle</name>
    <dbReference type="NCBI Taxonomy" id="183260"/>
    <lineage>
        <taxon>Eukaryota</taxon>
        <taxon>Viridiplantae</taxon>
        <taxon>Streptophyta</taxon>
        <taxon>Embryophyta</taxon>
        <taxon>Tracheophyta</taxon>
        <taxon>Spermatophyta</taxon>
        <taxon>Magnoliopsida</taxon>
        <taxon>eudicotyledons</taxon>
        <taxon>Gunneridae</taxon>
        <taxon>Pentapetalae</taxon>
        <taxon>rosids</taxon>
        <taxon>malvids</taxon>
        <taxon>Malvales</taxon>
        <taxon>Malvaceae</taxon>
        <taxon>Malvoideae</taxon>
        <taxon>Hibiscus</taxon>
    </lineage>
</organism>
<feature type="region of interest" description="Disordered" evidence="2">
    <location>
        <begin position="658"/>
        <end position="689"/>
    </location>
</feature>
<evidence type="ECO:0000256" key="2">
    <source>
        <dbReference type="SAM" id="MobiDB-lite"/>
    </source>
</evidence>
<evidence type="ECO:0000313" key="5">
    <source>
        <dbReference type="Proteomes" id="UP001472677"/>
    </source>
</evidence>
<feature type="region of interest" description="Disordered" evidence="2">
    <location>
        <begin position="321"/>
        <end position="340"/>
    </location>
</feature>
<reference evidence="4 5" key="1">
    <citation type="journal article" date="2024" name="G3 (Bethesda)">
        <title>Genome assembly of Hibiscus sabdariffa L. provides insights into metabolisms of medicinal natural products.</title>
        <authorList>
            <person name="Kim T."/>
        </authorList>
    </citation>
    <scope>NUCLEOTIDE SEQUENCE [LARGE SCALE GENOMIC DNA]</scope>
    <source>
        <strain evidence="4">TK-2024</strain>
        <tissue evidence="4">Old leaves</tissue>
    </source>
</reference>
<keyword evidence="5" id="KW-1185">Reference proteome</keyword>
<feature type="compositionally biased region" description="Polar residues" evidence="2">
    <location>
        <begin position="658"/>
        <end position="669"/>
    </location>
</feature>
<keyword evidence="1" id="KW-0689">Ribosomal protein</keyword>
<dbReference type="PANTHER" id="PTHR33167">
    <property type="entry name" value="TRANSCRIPTION FACTOR, PUTATIVE (DUF863)-RELATED"/>
    <property type="match status" value="1"/>
</dbReference>
<keyword evidence="1" id="KW-0687">Ribonucleoprotein</keyword>
<dbReference type="SUPFAM" id="SSF54768">
    <property type="entry name" value="dsRNA-binding domain-like"/>
    <property type="match status" value="1"/>
</dbReference>
<feature type="region of interest" description="Disordered" evidence="2">
    <location>
        <begin position="989"/>
        <end position="1019"/>
    </location>
</feature>
<accession>A0ABR2BYY1</accession>
<protein>
    <recommendedName>
        <fullName evidence="3">S5 DRBM domain-containing protein</fullName>
    </recommendedName>
</protein>
<evidence type="ECO:0000259" key="3">
    <source>
        <dbReference type="PROSITE" id="PS50881"/>
    </source>
</evidence>
<feature type="region of interest" description="Disordered" evidence="2">
    <location>
        <begin position="470"/>
        <end position="490"/>
    </location>
</feature>
<comment type="caution">
    <text evidence="4">The sequence shown here is derived from an EMBL/GenBank/DDBJ whole genome shotgun (WGS) entry which is preliminary data.</text>
</comment>
<dbReference type="InterPro" id="IPR013810">
    <property type="entry name" value="Ribosomal_uS5_N"/>
</dbReference>
<gene>
    <name evidence="4" type="ORF">V6N12_000776</name>
</gene>
<dbReference type="Pfam" id="PF05904">
    <property type="entry name" value="DUF863"/>
    <property type="match status" value="2"/>
</dbReference>
<sequence length="1070" mass="119289">MSEVHSFTSMNLIRVWLINDAKPYENWRDFGGRSDRGPRDRCCSRRDEEEKWVLVTKLGRLVKTGKITSLEQIYLHSLLIKKYQIIDHVVSPLRKDEVMKITPIHKQTRVGQRTCFKAFVVVDDGDGHVGLDVKSTHDSKEVATAIRGAVILAKLSVIPIEISASTLMARLQMQANMQHESHFPGCYTTWDLNSDANGTVWASDNVNRISRNRHYTNVTLPPSLDLSMLYNKDLLKQTMLKHEAEFRDQIRELHRLYRRQTELMDEMRTNDFFKHRCSVETFQPNHVLCLKSSNHAGVPQRTSTSLNFVLCRPDISEAGGSVFPSHSSDGSKEQAGLDPTLTESSSKAYVLTESTCKKFRKRFLDLELPADAYFDSEEDGFQEVKMDPIVANIPANALKKINVGDRGLPDSGIGCNSVFPEENFVTGSVSSKIKVMADLNIPAKLEEDMIPKCRDFQDLVFSHPFGKSNSNFQARSEEIDPNSRITKHPEEHSENLLLVKHKMQRECIASNDKAGQDGNDSNSFPRDPYTGKLSIQHINNEQAQDCEILLGLNETDGKLCNGNFQHVTRDVSSSYYNPISSSYQIVPLADTMNSEASSVSSRRCAFKRIPIAVQALPCFKGKCPEPFIVSPELNCVSPNFSRNVVCSQDAYHKHGANTIQSPTGCSPQTAEMPVHDKRSGGTRDPSIPPESALGSLCVHDAELEKMEATNPLDFESMLGMEGNKDEEINSIPDINMEFDPMLNREKEAKIESVAESEACSKYQGCRVIDLNSCLSMDGSLLMPSHSTKIDSEPLASLGNKECLPPRGKPDENQLKTTLLSSGQEDGDLQAELARNAAEAIVCISSSKIQTCLENTICQPFQASNSLYWFARVASSVLGDPGSELGVKIGVKDYGDQEEHQSDGIDYFEAMTLNLTEISVEETWCASNVQKESETSAIHLKTRSKRGRTRRGRHQKDFQTEILPSVACLSRYEVTEDLQMIGGLVKAAGAHHESGSSRSAGKIGCTKGRRRSNPRTSNAMDSTMNVLLKHQSSNDEVGIQHRRLIEWGKITRRPRGPRCPSTNHRLVLSQV</sequence>
<dbReference type="InterPro" id="IPR008581">
    <property type="entry name" value="DUF863_pln"/>
</dbReference>
<dbReference type="PANTHER" id="PTHR33167:SF18">
    <property type="entry name" value="GB|AAF67766.1"/>
    <property type="match status" value="1"/>
</dbReference>
<feature type="domain" description="S5 DRBM" evidence="3">
    <location>
        <begin position="94"/>
        <end position="160"/>
    </location>
</feature>
<dbReference type="Gene3D" id="3.30.160.20">
    <property type="match status" value="1"/>
</dbReference>
<evidence type="ECO:0000313" key="4">
    <source>
        <dbReference type="EMBL" id="KAK8511732.1"/>
    </source>
</evidence>
<proteinExistence type="predicted"/>
<dbReference type="Pfam" id="PF00333">
    <property type="entry name" value="Ribosomal_S5"/>
    <property type="match status" value="1"/>
</dbReference>
<dbReference type="Proteomes" id="UP001472677">
    <property type="component" value="Unassembled WGS sequence"/>
</dbReference>